<feature type="transmembrane region" description="Helical" evidence="1">
    <location>
        <begin position="116"/>
        <end position="138"/>
    </location>
</feature>
<dbReference type="RefSeq" id="WP_166948283.1">
    <property type="nucleotide sequence ID" value="NZ_JAARLZ010000005.1"/>
</dbReference>
<dbReference type="AlphaFoldDB" id="A0A7X5UAP4"/>
<name>A0A7X5UAP4_9GAMM</name>
<comment type="caution">
    <text evidence="2">The sequence shown here is derived from an EMBL/GenBank/DDBJ whole genome shotgun (WGS) entry which is preliminary data.</text>
</comment>
<organism evidence="2 3">
    <name type="scientific">Luteibacter anthropi</name>
    <dbReference type="NCBI Taxonomy" id="564369"/>
    <lineage>
        <taxon>Bacteria</taxon>
        <taxon>Pseudomonadati</taxon>
        <taxon>Pseudomonadota</taxon>
        <taxon>Gammaproteobacteria</taxon>
        <taxon>Lysobacterales</taxon>
        <taxon>Rhodanobacteraceae</taxon>
        <taxon>Luteibacter</taxon>
    </lineage>
</organism>
<sequence>MDANLSPLIETAKQLALLAETLERRSAAASSHSEQTTQALSRTLAGIKADVDRIVHGASTHVTQSARQGVDAALHEGAGKFDQAAAQAGSKMQGVTQRLDEAVVRAAASLERQAKLAYLAVMGAMVLLVAGGGAVLWMEWQAYGDARARTAAANVDAETATAYAEVHMTSCGGHPCIKLDAKSPRWGDKGQYVLVDTKPAGK</sequence>
<dbReference type="EMBL" id="JAARLZ010000005">
    <property type="protein sequence ID" value="NII06895.1"/>
    <property type="molecule type" value="Genomic_DNA"/>
</dbReference>
<reference evidence="2 3" key="1">
    <citation type="submission" date="2020-03" db="EMBL/GenBank/DDBJ databases">
        <authorList>
            <person name="Lai Q."/>
        </authorList>
    </citation>
    <scope>NUCLEOTIDE SEQUENCE [LARGE SCALE GENOMIC DNA]</scope>
    <source>
        <strain evidence="2 3">CCUG 25036</strain>
    </source>
</reference>
<proteinExistence type="predicted"/>
<evidence type="ECO:0000256" key="1">
    <source>
        <dbReference type="SAM" id="Phobius"/>
    </source>
</evidence>
<evidence type="ECO:0008006" key="4">
    <source>
        <dbReference type="Google" id="ProtNLM"/>
    </source>
</evidence>
<protein>
    <recommendedName>
        <fullName evidence="4">Relaxation protein</fullName>
    </recommendedName>
</protein>
<accession>A0A7X5UAP4</accession>
<keyword evidence="1" id="KW-1133">Transmembrane helix</keyword>
<gene>
    <name evidence="2" type="ORF">HBF25_10900</name>
</gene>
<evidence type="ECO:0000313" key="2">
    <source>
        <dbReference type="EMBL" id="NII06895.1"/>
    </source>
</evidence>
<keyword evidence="1" id="KW-0472">Membrane</keyword>
<dbReference type="Proteomes" id="UP000490980">
    <property type="component" value="Unassembled WGS sequence"/>
</dbReference>
<keyword evidence="1" id="KW-0812">Transmembrane</keyword>
<keyword evidence="3" id="KW-1185">Reference proteome</keyword>
<evidence type="ECO:0000313" key="3">
    <source>
        <dbReference type="Proteomes" id="UP000490980"/>
    </source>
</evidence>